<dbReference type="STRING" id="1126833.VN24_07560"/>
<evidence type="ECO:0000256" key="8">
    <source>
        <dbReference type="RuleBase" id="RU364100"/>
    </source>
</evidence>
<keyword evidence="5" id="KW-0190">Covalent protein-DNA linkage</keyword>
<dbReference type="GO" id="GO:0006508">
    <property type="term" value="P:proteolysis"/>
    <property type="evidence" value="ECO:0007669"/>
    <property type="project" value="UniProtKB-KW"/>
</dbReference>
<accession>A0A0D5NGQ7</accession>
<evidence type="ECO:0000256" key="2">
    <source>
        <dbReference type="ARBA" id="ARBA00022670"/>
    </source>
</evidence>
<keyword evidence="6" id="KW-0238">DNA-binding</keyword>
<proteinExistence type="inferred from homology"/>
<name>A0A0D5NGQ7_9BACL</name>
<reference evidence="9 10" key="1">
    <citation type="journal article" date="2015" name="J. Biotechnol.">
        <title>Complete genome sequence of Paenibacillus beijingensis 7188(T) (=DSM 24997(T)), a novel rhizobacterium from jujube garden soil.</title>
        <authorList>
            <person name="Kwak Y."/>
            <person name="Shin J.H."/>
        </authorList>
    </citation>
    <scope>NUCLEOTIDE SEQUENCE [LARGE SCALE GENOMIC DNA]</scope>
    <source>
        <strain evidence="9 10">DSM 24997</strain>
    </source>
</reference>
<dbReference type="SUPFAM" id="SSF143081">
    <property type="entry name" value="BB1717-like"/>
    <property type="match status" value="1"/>
</dbReference>
<dbReference type="InterPro" id="IPR003738">
    <property type="entry name" value="SRAP"/>
</dbReference>
<dbReference type="EMBL" id="CP011058">
    <property type="protein sequence ID" value="AJY74456.1"/>
    <property type="molecule type" value="Genomic_DNA"/>
</dbReference>
<evidence type="ECO:0000256" key="6">
    <source>
        <dbReference type="ARBA" id="ARBA00023125"/>
    </source>
</evidence>
<dbReference type="HOGENOM" id="CLU_035990_6_2_9"/>
<dbReference type="Proteomes" id="UP000032633">
    <property type="component" value="Chromosome"/>
</dbReference>
<dbReference type="RefSeq" id="WP_045669891.1">
    <property type="nucleotide sequence ID" value="NZ_CP011058.1"/>
</dbReference>
<dbReference type="Pfam" id="PF02586">
    <property type="entry name" value="SRAP"/>
    <property type="match status" value="1"/>
</dbReference>
<dbReference type="Gene3D" id="3.90.1680.10">
    <property type="entry name" value="SOS response associated peptidase-like"/>
    <property type="match status" value="1"/>
</dbReference>
<keyword evidence="3" id="KW-0227">DNA damage</keyword>
<comment type="similarity">
    <text evidence="1 8">Belongs to the SOS response-associated peptidase family.</text>
</comment>
<keyword evidence="10" id="KW-1185">Reference proteome</keyword>
<protein>
    <recommendedName>
        <fullName evidence="8">Abasic site processing protein</fullName>
        <ecNumber evidence="8">3.4.-.-</ecNumber>
    </recommendedName>
</protein>
<dbReference type="AlphaFoldDB" id="A0A0D5NGQ7"/>
<evidence type="ECO:0000313" key="9">
    <source>
        <dbReference type="EMBL" id="AJY74456.1"/>
    </source>
</evidence>
<keyword evidence="2 8" id="KW-0645">Protease</keyword>
<evidence type="ECO:0000256" key="5">
    <source>
        <dbReference type="ARBA" id="ARBA00023124"/>
    </source>
</evidence>
<dbReference type="GO" id="GO:0008233">
    <property type="term" value="F:peptidase activity"/>
    <property type="evidence" value="ECO:0007669"/>
    <property type="project" value="UniProtKB-KW"/>
</dbReference>
<sequence length="221" mass="25253">MCERYSLTAEVSEIMDMFGVVKAGRCYTNRYNIAPTQTVSIVMNDRHEQRIIDDCRWGLFPFWAKDAVNADAVRLESRSYFDGMLKRGRCVVPGSGFYGWRRTEGEKAPRAMHIIVPGRNLFGMAGLYDEWRSPGGELMRAVTLVTVPSAGPMALWQERLPVVLDQEGMSDWLNPSVKEFGLLRKHLQPLEPFQLRSYPVTNAIRDEQYESPDCITEIRLA</sequence>
<dbReference type="PANTHER" id="PTHR13604">
    <property type="entry name" value="DC12-RELATED"/>
    <property type="match status" value="1"/>
</dbReference>
<dbReference type="EC" id="3.4.-.-" evidence="8"/>
<evidence type="ECO:0000256" key="7">
    <source>
        <dbReference type="ARBA" id="ARBA00023239"/>
    </source>
</evidence>
<dbReference type="KEGG" id="pbj:VN24_07560"/>
<dbReference type="PATRIC" id="fig|1126833.4.peg.1660"/>
<evidence type="ECO:0000256" key="3">
    <source>
        <dbReference type="ARBA" id="ARBA00022763"/>
    </source>
</evidence>
<gene>
    <name evidence="9" type="ORF">VN24_07560</name>
</gene>
<dbReference type="InterPro" id="IPR036590">
    <property type="entry name" value="SRAP-like"/>
</dbReference>
<dbReference type="GO" id="GO:0016829">
    <property type="term" value="F:lyase activity"/>
    <property type="evidence" value="ECO:0007669"/>
    <property type="project" value="UniProtKB-KW"/>
</dbReference>
<dbReference type="PANTHER" id="PTHR13604:SF0">
    <property type="entry name" value="ABASIC SITE PROCESSING PROTEIN HMCES"/>
    <property type="match status" value="1"/>
</dbReference>
<dbReference type="GO" id="GO:0106300">
    <property type="term" value="P:protein-DNA covalent cross-linking repair"/>
    <property type="evidence" value="ECO:0007669"/>
    <property type="project" value="InterPro"/>
</dbReference>
<evidence type="ECO:0000256" key="1">
    <source>
        <dbReference type="ARBA" id="ARBA00008136"/>
    </source>
</evidence>
<keyword evidence="7" id="KW-0456">Lyase</keyword>
<evidence type="ECO:0000256" key="4">
    <source>
        <dbReference type="ARBA" id="ARBA00022801"/>
    </source>
</evidence>
<evidence type="ECO:0000313" key="10">
    <source>
        <dbReference type="Proteomes" id="UP000032633"/>
    </source>
</evidence>
<dbReference type="OrthoDB" id="9782620at2"/>
<organism evidence="9 10">
    <name type="scientific">Paenibacillus beijingensis</name>
    <dbReference type="NCBI Taxonomy" id="1126833"/>
    <lineage>
        <taxon>Bacteria</taxon>
        <taxon>Bacillati</taxon>
        <taxon>Bacillota</taxon>
        <taxon>Bacilli</taxon>
        <taxon>Bacillales</taxon>
        <taxon>Paenibacillaceae</taxon>
        <taxon>Paenibacillus</taxon>
    </lineage>
</organism>
<reference evidence="10" key="2">
    <citation type="submission" date="2015-03" db="EMBL/GenBank/DDBJ databases">
        <title>Genome sequence of Paenibacillus beijingensis strain DSM 24997T.</title>
        <authorList>
            <person name="Kwak Y."/>
            <person name="Shin J.-H."/>
        </authorList>
    </citation>
    <scope>NUCLEOTIDE SEQUENCE [LARGE SCALE GENOMIC DNA]</scope>
    <source>
        <strain evidence="10">DSM 24997</strain>
    </source>
</reference>
<keyword evidence="4 8" id="KW-0378">Hydrolase</keyword>
<dbReference type="GO" id="GO:0003697">
    <property type="term" value="F:single-stranded DNA binding"/>
    <property type="evidence" value="ECO:0007669"/>
    <property type="project" value="InterPro"/>
</dbReference>